<dbReference type="PROSITE" id="PS50011">
    <property type="entry name" value="PROTEIN_KINASE_DOM"/>
    <property type="match status" value="1"/>
</dbReference>
<comment type="caution">
    <text evidence="9">The sequence shown here is derived from an EMBL/GenBank/DDBJ whole genome shotgun (WGS) entry which is preliminary data.</text>
</comment>
<feature type="domain" description="Protein kinase" evidence="8">
    <location>
        <begin position="30"/>
        <end position="293"/>
    </location>
</feature>
<dbReference type="GO" id="GO:0005524">
    <property type="term" value="F:ATP binding"/>
    <property type="evidence" value="ECO:0007669"/>
    <property type="project" value="UniProtKB-UniRule"/>
</dbReference>
<sequence>MAFPTPPQSPSSNRSTSREGSVFGSPRGPVRLVSKLGRGSFGSVYKGMMKDGTKCAVKVVSYDSCMDAFDFEHEAEILEELQRNSKRLRNEHIVDFDGSGCEEDKVGLFFFPLADHGSLEEYVRNVGGRLDGAQSRRLLYQLNDGLAYIHSIGIYHRDIKPANVLMVSDRQLQIADFGRSVIERSGNVPILTDSKGTRPFHPPEAFTGKGFKADDGDLWAAVITYITISCGSIPWKLATLDDPQFSAFQQRDFCTFWTPLEDYIHDIIQHLKINASERTKNEIYCEKLRYYRQ</sequence>
<dbReference type="InterPro" id="IPR008271">
    <property type="entry name" value="Ser/Thr_kinase_AS"/>
</dbReference>
<protein>
    <recommendedName>
        <fullName evidence="8">Protein kinase domain-containing protein</fullName>
    </recommendedName>
</protein>
<dbReference type="Gene3D" id="1.10.510.10">
    <property type="entry name" value="Transferase(Phosphotransferase) domain 1"/>
    <property type="match status" value="1"/>
</dbReference>
<dbReference type="CDD" id="cd00180">
    <property type="entry name" value="PKc"/>
    <property type="match status" value="1"/>
</dbReference>
<dbReference type="PROSITE" id="PS00108">
    <property type="entry name" value="PROTEIN_KINASE_ST"/>
    <property type="match status" value="1"/>
</dbReference>
<reference evidence="9" key="1">
    <citation type="submission" date="2023-06" db="EMBL/GenBank/DDBJ databases">
        <title>Genomic analysis of the entomopathogenic nematode Steinernema hermaphroditum.</title>
        <authorList>
            <person name="Schwarz E.M."/>
            <person name="Heppert J.K."/>
            <person name="Baniya A."/>
            <person name="Schwartz H.T."/>
            <person name="Tan C.-H."/>
            <person name="Antoshechkin I."/>
            <person name="Sternberg P.W."/>
            <person name="Goodrich-Blair H."/>
            <person name="Dillman A.R."/>
        </authorList>
    </citation>
    <scope>NUCLEOTIDE SEQUENCE</scope>
    <source>
        <strain evidence="9">PS9179</strain>
        <tissue evidence="9">Whole animal</tissue>
    </source>
</reference>
<evidence type="ECO:0000256" key="3">
    <source>
        <dbReference type="ARBA" id="ARBA00022777"/>
    </source>
</evidence>
<evidence type="ECO:0000259" key="8">
    <source>
        <dbReference type="PROSITE" id="PS50011"/>
    </source>
</evidence>
<keyword evidence="6" id="KW-0723">Serine/threonine-protein kinase</keyword>
<dbReference type="SUPFAM" id="SSF56112">
    <property type="entry name" value="Protein kinase-like (PK-like)"/>
    <property type="match status" value="1"/>
</dbReference>
<accession>A0AA39GVX9</accession>
<keyword evidence="10" id="KW-1185">Reference proteome</keyword>
<dbReference type="InterPro" id="IPR050538">
    <property type="entry name" value="MAP_kinase_kinase_kinase"/>
</dbReference>
<dbReference type="InterPro" id="IPR017441">
    <property type="entry name" value="Protein_kinase_ATP_BS"/>
</dbReference>
<keyword evidence="4 5" id="KW-0067">ATP-binding</keyword>
<keyword evidence="1" id="KW-0808">Transferase</keyword>
<feature type="region of interest" description="Disordered" evidence="7">
    <location>
        <begin position="1"/>
        <end position="29"/>
    </location>
</feature>
<dbReference type="InterPro" id="IPR011009">
    <property type="entry name" value="Kinase-like_dom_sf"/>
</dbReference>
<dbReference type="Proteomes" id="UP001175271">
    <property type="component" value="Unassembled WGS sequence"/>
</dbReference>
<proteinExistence type="inferred from homology"/>
<dbReference type="PROSITE" id="PS00107">
    <property type="entry name" value="PROTEIN_KINASE_ATP"/>
    <property type="match status" value="1"/>
</dbReference>
<evidence type="ECO:0000256" key="5">
    <source>
        <dbReference type="PROSITE-ProRule" id="PRU10141"/>
    </source>
</evidence>
<dbReference type="PANTHER" id="PTHR48016:SF56">
    <property type="entry name" value="MAPKK KINASE"/>
    <property type="match status" value="1"/>
</dbReference>
<dbReference type="AlphaFoldDB" id="A0AA39GVX9"/>
<comment type="similarity">
    <text evidence="6">Belongs to the protein kinase superfamily.</text>
</comment>
<dbReference type="Pfam" id="PF00069">
    <property type="entry name" value="Pkinase"/>
    <property type="match status" value="1"/>
</dbReference>
<evidence type="ECO:0000256" key="4">
    <source>
        <dbReference type="ARBA" id="ARBA00022840"/>
    </source>
</evidence>
<keyword evidence="3" id="KW-0418">Kinase</keyword>
<evidence type="ECO:0000256" key="6">
    <source>
        <dbReference type="RuleBase" id="RU000304"/>
    </source>
</evidence>
<name>A0AA39GVX9_9BILA</name>
<dbReference type="EMBL" id="JAUCMV010000005">
    <property type="protein sequence ID" value="KAK0394121.1"/>
    <property type="molecule type" value="Genomic_DNA"/>
</dbReference>
<dbReference type="GO" id="GO:0004674">
    <property type="term" value="F:protein serine/threonine kinase activity"/>
    <property type="evidence" value="ECO:0007669"/>
    <property type="project" value="UniProtKB-KW"/>
</dbReference>
<dbReference type="InterPro" id="IPR000719">
    <property type="entry name" value="Prot_kinase_dom"/>
</dbReference>
<dbReference type="PANTHER" id="PTHR48016">
    <property type="entry name" value="MAP KINASE KINASE KINASE SSK2-RELATED-RELATED"/>
    <property type="match status" value="1"/>
</dbReference>
<dbReference type="SMART" id="SM00220">
    <property type="entry name" value="S_TKc"/>
    <property type="match status" value="1"/>
</dbReference>
<organism evidence="9 10">
    <name type="scientific">Steinernema hermaphroditum</name>
    <dbReference type="NCBI Taxonomy" id="289476"/>
    <lineage>
        <taxon>Eukaryota</taxon>
        <taxon>Metazoa</taxon>
        <taxon>Ecdysozoa</taxon>
        <taxon>Nematoda</taxon>
        <taxon>Chromadorea</taxon>
        <taxon>Rhabditida</taxon>
        <taxon>Tylenchina</taxon>
        <taxon>Panagrolaimomorpha</taxon>
        <taxon>Strongyloidoidea</taxon>
        <taxon>Steinernematidae</taxon>
        <taxon>Steinernema</taxon>
    </lineage>
</organism>
<evidence type="ECO:0000313" key="9">
    <source>
        <dbReference type="EMBL" id="KAK0394121.1"/>
    </source>
</evidence>
<evidence type="ECO:0000256" key="7">
    <source>
        <dbReference type="SAM" id="MobiDB-lite"/>
    </source>
</evidence>
<feature type="compositionally biased region" description="Polar residues" evidence="7">
    <location>
        <begin position="10"/>
        <end position="19"/>
    </location>
</feature>
<gene>
    <name evidence="9" type="ORF">QR680_000576</name>
</gene>
<evidence type="ECO:0000256" key="1">
    <source>
        <dbReference type="ARBA" id="ARBA00022679"/>
    </source>
</evidence>
<evidence type="ECO:0000313" key="10">
    <source>
        <dbReference type="Proteomes" id="UP001175271"/>
    </source>
</evidence>
<feature type="binding site" evidence="5">
    <location>
        <position position="58"/>
    </location>
    <ligand>
        <name>ATP</name>
        <dbReference type="ChEBI" id="CHEBI:30616"/>
    </ligand>
</feature>
<keyword evidence="2 5" id="KW-0547">Nucleotide-binding</keyword>
<evidence type="ECO:0000256" key="2">
    <source>
        <dbReference type="ARBA" id="ARBA00022741"/>
    </source>
</evidence>